<accession>A0A0T6B9U9</accession>
<sequence length="334" mass="38304">MDRNNFPLCIFRELKSSRISAKGGSEKMCDYDEMIGHIEGMLNRDPRTTKTICSTSSSSCNSNSANGRTKSDHPQCHPRTAAECRGVSHVFPRKNKRFQQRRNSYAWNSLQRFKSTLIFSIYLISIFNLPRSLSMPVGEIMGDEWWINTTEKGNSSSSSKCNILKGMCDQARIARYHGTNFQSTSSDNLSVELDEFFPRLNENAKSSDELGSADFEAMNLNEFIVKIYGALQKYAVGLDAMLQYQKAKDPSNANVTEKDLKLQLRNLLFEINDYINAFDVSPERDVHRNDWAQYNMEMDTTKFKVYSSTLIKHYVHTLNYVYAGLNYYNQTDCN</sequence>
<name>A0A0T6B9U9_9SCAR</name>
<protein>
    <submittedName>
        <fullName evidence="2">Uncharacterized protein</fullName>
    </submittedName>
</protein>
<reference evidence="2 3" key="1">
    <citation type="submission" date="2015-09" db="EMBL/GenBank/DDBJ databases">
        <title>Draft genome of the scarab beetle Oryctes borbonicus.</title>
        <authorList>
            <person name="Meyer J.M."/>
            <person name="Markov G.V."/>
            <person name="Baskaran P."/>
            <person name="Herrmann M."/>
            <person name="Sommer R.J."/>
            <person name="Roedelsperger C."/>
        </authorList>
    </citation>
    <scope>NUCLEOTIDE SEQUENCE [LARGE SCALE GENOMIC DNA]</scope>
    <source>
        <strain evidence="2">OB123</strain>
        <tissue evidence="2">Whole animal</tissue>
    </source>
</reference>
<dbReference type="AlphaFoldDB" id="A0A0T6B9U9"/>
<dbReference type="EMBL" id="LJIG01002919">
    <property type="protein sequence ID" value="KRT84021.1"/>
    <property type="molecule type" value="Genomic_DNA"/>
</dbReference>
<organism evidence="2 3">
    <name type="scientific">Oryctes borbonicus</name>
    <dbReference type="NCBI Taxonomy" id="1629725"/>
    <lineage>
        <taxon>Eukaryota</taxon>
        <taxon>Metazoa</taxon>
        <taxon>Ecdysozoa</taxon>
        <taxon>Arthropoda</taxon>
        <taxon>Hexapoda</taxon>
        <taxon>Insecta</taxon>
        <taxon>Pterygota</taxon>
        <taxon>Neoptera</taxon>
        <taxon>Endopterygota</taxon>
        <taxon>Coleoptera</taxon>
        <taxon>Polyphaga</taxon>
        <taxon>Scarabaeiformia</taxon>
        <taxon>Scarabaeidae</taxon>
        <taxon>Dynastinae</taxon>
        <taxon>Oryctes</taxon>
    </lineage>
</organism>
<evidence type="ECO:0000313" key="3">
    <source>
        <dbReference type="Proteomes" id="UP000051574"/>
    </source>
</evidence>
<gene>
    <name evidence="2" type="ORF">AMK59_1001</name>
</gene>
<feature type="region of interest" description="Disordered" evidence="1">
    <location>
        <begin position="55"/>
        <end position="76"/>
    </location>
</feature>
<evidence type="ECO:0000256" key="1">
    <source>
        <dbReference type="SAM" id="MobiDB-lite"/>
    </source>
</evidence>
<proteinExistence type="predicted"/>
<feature type="compositionally biased region" description="Low complexity" evidence="1">
    <location>
        <begin position="55"/>
        <end position="64"/>
    </location>
</feature>
<keyword evidence="3" id="KW-1185">Reference proteome</keyword>
<evidence type="ECO:0000313" key="2">
    <source>
        <dbReference type="EMBL" id="KRT84021.1"/>
    </source>
</evidence>
<dbReference type="Proteomes" id="UP000051574">
    <property type="component" value="Unassembled WGS sequence"/>
</dbReference>
<comment type="caution">
    <text evidence="2">The sequence shown here is derived from an EMBL/GenBank/DDBJ whole genome shotgun (WGS) entry which is preliminary data.</text>
</comment>
<dbReference type="OrthoDB" id="6049566at2759"/>